<protein>
    <submittedName>
        <fullName evidence="4">Unannotated protein</fullName>
    </submittedName>
</protein>
<proteinExistence type="predicted"/>
<sequence length="616" mass="64872">MTHSTASGLPAESAHRHRRGRVTSAVAGIIVLVLAGGLVPASAAVTPAPPRRIVSGWLPYWTSAASTASVVANADLFTDVSPFWYSATWTGATSSLIQQVSDSSKTTYLPQLQAAGVKVIPSITDGMAARQLAATLASPTERDLFVGRITDLVTTNGYAGIDLDFENFAFSDGCSSWATTRPAWVTFIAQLSAALHAHGALLSVTTPAMYDATYRTAMTVPGFNPCSTTSGYWVYDWAGISTYIDRLRIMTYDYHVSTPGPISPFPWVERVVAFATTQVASGKVFAGVAQYGRDWVRRDAANNLLVTGVCPVDNVPDYTRKTFTAAAVPGVLAARGVTAAGHWDATYQEQSFRYNVTYRGTTALGAATSCVVAREVWYDEARAAVARAALVPKYHLGGIAEWTVGGEDPAQWSSLRTYASTIAPTPTVVTLTASPVVTYGVRAGILAQALSSGVAVDGVPAILYFRKTGVTPWTKVATGTTDSTGAVRFAMAVVAAGQYHVVVQGTFERLTGSATKAVGLRTAIRLYTNGPNVAHGQLVRVSAVLLPAISGQKVLRQILQSSGQWITLATASADSLGRVGFRFTAGNVGVTRTYRLVAVGTPTVTGATAGFTITGT</sequence>
<gene>
    <name evidence="3" type="ORF">UFOPK3268_00053</name>
    <name evidence="4" type="ORF">UFOPK3752_01015</name>
    <name evidence="5" type="ORF">UFOPK4150_00141</name>
</gene>
<feature type="transmembrane region" description="Helical" evidence="1">
    <location>
        <begin position="25"/>
        <end position="45"/>
    </location>
</feature>
<dbReference type="GO" id="GO:0008061">
    <property type="term" value="F:chitin binding"/>
    <property type="evidence" value="ECO:0007669"/>
    <property type="project" value="InterPro"/>
</dbReference>
<dbReference type="PANTHER" id="PTHR46066:SF2">
    <property type="entry name" value="CHITINASE DOMAIN-CONTAINING PROTEIN 1"/>
    <property type="match status" value="1"/>
</dbReference>
<reference evidence="4" key="1">
    <citation type="submission" date="2020-05" db="EMBL/GenBank/DDBJ databases">
        <authorList>
            <person name="Chiriac C."/>
            <person name="Salcher M."/>
            <person name="Ghai R."/>
            <person name="Kavagutti S V."/>
        </authorList>
    </citation>
    <scope>NUCLEOTIDE SEQUENCE</scope>
</reference>
<dbReference type="EMBL" id="CAFBIZ010000003">
    <property type="protein sequence ID" value="CAB4845992.1"/>
    <property type="molecule type" value="Genomic_DNA"/>
</dbReference>
<dbReference type="InterPro" id="IPR017853">
    <property type="entry name" value="GH"/>
</dbReference>
<dbReference type="PANTHER" id="PTHR46066">
    <property type="entry name" value="CHITINASE DOMAIN-CONTAINING PROTEIN 1 FAMILY MEMBER"/>
    <property type="match status" value="1"/>
</dbReference>
<keyword evidence="1" id="KW-0812">Transmembrane</keyword>
<evidence type="ECO:0000313" key="3">
    <source>
        <dbReference type="EMBL" id="CAB4845992.1"/>
    </source>
</evidence>
<evidence type="ECO:0000313" key="5">
    <source>
        <dbReference type="EMBL" id="CAB5019201.1"/>
    </source>
</evidence>
<dbReference type="Gene3D" id="3.10.50.10">
    <property type="match status" value="1"/>
</dbReference>
<dbReference type="Gene3D" id="3.20.20.80">
    <property type="entry name" value="Glycosidases"/>
    <property type="match status" value="1"/>
</dbReference>
<name>A0A6J7JA72_9ZZZZ</name>
<dbReference type="GO" id="GO:0005975">
    <property type="term" value="P:carbohydrate metabolic process"/>
    <property type="evidence" value="ECO:0007669"/>
    <property type="project" value="InterPro"/>
</dbReference>
<dbReference type="SUPFAM" id="SSF51445">
    <property type="entry name" value="(Trans)glycosidases"/>
    <property type="match status" value="1"/>
</dbReference>
<dbReference type="InterPro" id="IPR011583">
    <property type="entry name" value="Chitinase_II/V-like_cat"/>
</dbReference>
<dbReference type="EMBL" id="CAFBPU010000002">
    <property type="protein sequence ID" value="CAB5019201.1"/>
    <property type="molecule type" value="Genomic_DNA"/>
</dbReference>
<dbReference type="EMBL" id="CAFBND010000032">
    <property type="protein sequence ID" value="CAB4940195.1"/>
    <property type="molecule type" value="Genomic_DNA"/>
</dbReference>
<dbReference type="PROSITE" id="PS51910">
    <property type="entry name" value="GH18_2"/>
    <property type="match status" value="1"/>
</dbReference>
<accession>A0A6J7JA72</accession>
<feature type="domain" description="GH18" evidence="2">
    <location>
        <begin position="55"/>
        <end position="425"/>
    </location>
</feature>
<evidence type="ECO:0000259" key="2">
    <source>
        <dbReference type="PROSITE" id="PS51910"/>
    </source>
</evidence>
<keyword evidence="1" id="KW-1133">Transmembrane helix</keyword>
<dbReference type="SMART" id="SM00636">
    <property type="entry name" value="Glyco_18"/>
    <property type="match status" value="1"/>
</dbReference>
<evidence type="ECO:0000256" key="1">
    <source>
        <dbReference type="SAM" id="Phobius"/>
    </source>
</evidence>
<dbReference type="Pfam" id="PF00704">
    <property type="entry name" value="Glyco_hydro_18"/>
    <property type="match status" value="1"/>
</dbReference>
<keyword evidence="1" id="KW-0472">Membrane</keyword>
<dbReference type="InterPro" id="IPR001223">
    <property type="entry name" value="Glyco_hydro18_cat"/>
</dbReference>
<evidence type="ECO:0000313" key="4">
    <source>
        <dbReference type="EMBL" id="CAB4940195.1"/>
    </source>
</evidence>
<dbReference type="AlphaFoldDB" id="A0A6J7JA72"/>
<organism evidence="4">
    <name type="scientific">freshwater metagenome</name>
    <dbReference type="NCBI Taxonomy" id="449393"/>
    <lineage>
        <taxon>unclassified sequences</taxon>
        <taxon>metagenomes</taxon>
        <taxon>ecological metagenomes</taxon>
    </lineage>
</organism>
<dbReference type="InterPro" id="IPR029070">
    <property type="entry name" value="Chitinase_insertion_sf"/>
</dbReference>